<accession>J9F5S1</accession>
<gene>
    <name evidence="1" type="ORF">EVA_22045</name>
</gene>
<dbReference type="EMBL" id="AMCI01009221">
    <property type="protein sequence ID" value="EJW89848.1"/>
    <property type="molecule type" value="Genomic_DNA"/>
</dbReference>
<dbReference type="AlphaFoldDB" id="J9F5S1"/>
<name>J9F5S1_9ZZZZ</name>
<sequence>HVYKTKNRLLKTGKDIAVGF</sequence>
<proteinExistence type="predicted"/>
<comment type="caution">
    <text evidence="1">The sequence shown here is derived from an EMBL/GenBank/DDBJ whole genome shotgun (WGS) entry which is preliminary data.</text>
</comment>
<organism evidence="1">
    <name type="scientific">gut metagenome</name>
    <dbReference type="NCBI Taxonomy" id="749906"/>
    <lineage>
        <taxon>unclassified sequences</taxon>
        <taxon>metagenomes</taxon>
        <taxon>organismal metagenomes</taxon>
    </lineage>
</organism>
<feature type="non-terminal residue" evidence="1">
    <location>
        <position position="1"/>
    </location>
</feature>
<evidence type="ECO:0000313" key="1">
    <source>
        <dbReference type="EMBL" id="EJW89848.1"/>
    </source>
</evidence>
<reference evidence="1" key="1">
    <citation type="journal article" date="2012" name="PLoS ONE">
        <title>Gene sets for utilization of primary and secondary nutrition supplies in the distal gut of endangered iberian lynx.</title>
        <authorList>
            <person name="Alcaide M."/>
            <person name="Messina E."/>
            <person name="Richter M."/>
            <person name="Bargiela R."/>
            <person name="Peplies J."/>
            <person name="Huws S.A."/>
            <person name="Newbold C.J."/>
            <person name="Golyshin P.N."/>
            <person name="Simon M.A."/>
            <person name="Lopez G."/>
            <person name="Yakimov M.M."/>
            <person name="Ferrer M."/>
        </authorList>
    </citation>
    <scope>NUCLEOTIDE SEQUENCE</scope>
</reference>
<protein>
    <submittedName>
        <fullName evidence="1">Uncharacterized protein</fullName>
    </submittedName>
</protein>